<dbReference type="OrthoDB" id="10509835at2759"/>
<protein>
    <submittedName>
        <fullName evidence="1">Uncharacterized protein</fullName>
    </submittedName>
</protein>
<evidence type="ECO:0000313" key="2">
    <source>
        <dbReference type="Proteomes" id="UP000009058"/>
    </source>
</evidence>
<dbReference type="EMBL" id="CM001231">
    <property type="protein sequence ID" value="EHA57522.1"/>
    <property type="molecule type" value="Genomic_DNA"/>
</dbReference>
<dbReference type="RefSeq" id="XP_003710134.1">
    <property type="nucleotide sequence ID" value="XM_003710086.1"/>
</dbReference>
<sequence length="132" mass="15259">MRARQSRQKKLVRLATATAIRVRAHLATCKSSCRCGWMPPVAITSNECRGKKAHRHRTSSGEWWKLITRPAAGRLVNFHCLVFRSRDIAFCKKKFNFGVSGQRLEPLAFRVLTEQNEWKEWINNVEVISSTF</sequence>
<keyword evidence="2" id="KW-1185">Reference proteome</keyword>
<name>G4MS56_PYRO7</name>
<dbReference type="GeneID" id="12985348"/>
<gene>
    <name evidence="1" type="ORF">MGG_16318</name>
</gene>
<reference key="2">
    <citation type="submission" date="2011-05" db="EMBL/GenBank/DDBJ databases">
        <title>The Genome Sequence of Magnaporthe oryzae 70-15.</title>
        <authorList>
            <consortium name="The Broad Institute Genome Sequencing Platform"/>
            <person name="Ma L.-J."/>
            <person name="Dead R."/>
            <person name="Young S.K."/>
            <person name="Zeng Q."/>
            <person name="Gargeya S."/>
            <person name="Fitzgerald M."/>
            <person name="Haas B."/>
            <person name="Abouelleil A."/>
            <person name="Alvarado L."/>
            <person name="Arachchi H.M."/>
            <person name="Berlin A."/>
            <person name="Brown A."/>
            <person name="Chapman S.B."/>
            <person name="Chen Z."/>
            <person name="Dunbar C."/>
            <person name="Freedman E."/>
            <person name="Gearin G."/>
            <person name="Gellesch M."/>
            <person name="Goldberg J."/>
            <person name="Griggs A."/>
            <person name="Gujja S."/>
            <person name="Heiman D."/>
            <person name="Howarth C."/>
            <person name="Larson L."/>
            <person name="Lui A."/>
            <person name="MacDonald P.J.P."/>
            <person name="Mehta T."/>
            <person name="Montmayeur A."/>
            <person name="Murphy C."/>
            <person name="Neiman D."/>
            <person name="Pearson M."/>
            <person name="Priest M."/>
            <person name="Roberts A."/>
            <person name="Saif S."/>
            <person name="Shea T."/>
            <person name="Shenoy N."/>
            <person name="Sisk P."/>
            <person name="Stolte C."/>
            <person name="Sykes S."/>
            <person name="Yandava C."/>
            <person name="Wortman J."/>
            <person name="Nusbaum C."/>
            <person name="Birren B."/>
        </authorList>
    </citation>
    <scope>NUCLEOTIDE SEQUENCE</scope>
    <source>
        <strain>70-15</strain>
    </source>
</reference>
<organism evidence="1 2">
    <name type="scientific">Pyricularia oryzae (strain 70-15 / ATCC MYA-4617 / FGSC 8958)</name>
    <name type="common">Rice blast fungus</name>
    <name type="synonym">Magnaporthe oryzae</name>
    <dbReference type="NCBI Taxonomy" id="242507"/>
    <lineage>
        <taxon>Eukaryota</taxon>
        <taxon>Fungi</taxon>
        <taxon>Dikarya</taxon>
        <taxon>Ascomycota</taxon>
        <taxon>Pezizomycotina</taxon>
        <taxon>Sordariomycetes</taxon>
        <taxon>Sordariomycetidae</taxon>
        <taxon>Magnaporthales</taxon>
        <taxon>Pyriculariaceae</taxon>
        <taxon>Pyricularia</taxon>
    </lineage>
</organism>
<proteinExistence type="predicted"/>
<dbReference type="VEuPathDB" id="FungiDB:MGG_16318"/>
<dbReference type="HOGENOM" id="CLU_1917445_0_0_1"/>
<evidence type="ECO:0000313" key="1">
    <source>
        <dbReference type="EMBL" id="EHA57522.1"/>
    </source>
</evidence>
<dbReference type="Proteomes" id="UP000009058">
    <property type="component" value="Chromosome 1"/>
</dbReference>
<accession>G4MS56</accession>
<reference evidence="1 2" key="1">
    <citation type="journal article" date="2005" name="Nature">
        <title>The genome sequence of the rice blast fungus Magnaporthe grisea.</title>
        <authorList>
            <person name="Dean R.A."/>
            <person name="Talbot N.J."/>
            <person name="Ebbole D.J."/>
            <person name="Farman M.L."/>
            <person name="Mitchell T.K."/>
            <person name="Orbach M.J."/>
            <person name="Thon M."/>
            <person name="Kulkarni R."/>
            <person name="Xu J.R."/>
            <person name="Pan H."/>
            <person name="Read N.D."/>
            <person name="Lee Y.H."/>
            <person name="Carbone I."/>
            <person name="Brown D."/>
            <person name="Oh Y.Y."/>
            <person name="Donofrio N."/>
            <person name="Jeong J.S."/>
            <person name="Soanes D.M."/>
            <person name="Djonovic S."/>
            <person name="Kolomiets E."/>
            <person name="Rehmeyer C."/>
            <person name="Li W."/>
            <person name="Harding M."/>
            <person name="Kim S."/>
            <person name="Lebrun M.H."/>
            <person name="Bohnert H."/>
            <person name="Coughlan S."/>
            <person name="Butler J."/>
            <person name="Calvo S."/>
            <person name="Ma L.J."/>
            <person name="Nicol R."/>
            <person name="Purcell S."/>
            <person name="Nusbaum C."/>
            <person name="Galagan J.E."/>
            <person name="Birren B.W."/>
        </authorList>
    </citation>
    <scope>NUCLEOTIDE SEQUENCE [LARGE SCALE GENOMIC DNA]</scope>
    <source>
        <strain evidence="2">70-15 / ATCC MYA-4617 / FGSC 8958</strain>
    </source>
</reference>
<dbReference type="InParanoid" id="G4MS56"/>
<dbReference type="AlphaFoldDB" id="G4MS56"/>
<dbReference type="KEGG" id="mgr:MGG_16318"/>